<dbReference type="EMBL" id="JAUKTV010000012">
    <property type="protein sequence ID" value="KAK0721318.1"/>
    <property type="molecule type" value="Genomic_DNA"/>
</dbReference>
<dbReference type="Gene3D" id="3.40.50.1580">
    <property type="entry name" value="Nucleoside phosphorylase domain"/>
    <property type="match status" value="1"/>
</dbReference>
<dbReference type="InterPro" id="IPR053137">
    <property type="entry name" value="NLR-like"/>
</dbReference>
<name>A0AA40ASS1_9PEZI</name>
<dbReference type="PANTHER" id="PTHR46082:SF11">
    <property type="entry name" value="AAA+ ATPASE DOMAIN-CONTAINING PROTEIN-RELATED"/>
    <property type="match status" value="1"/>
</dbReference>
<sequence>YTVGWICAITTEFVAARPFLDEEYGGPGQVGQHDNNSYILDKIGSHNVVIAVLSDAEYDTTFAAIVAREVLH</sequence>
<comment type="caution">
    <text evidence="1">The sequence shown here is derived from an EMBL/GenBank/DDBJ whole genome shotgun (WGS) entry which is preliminary data.</text>
</comment>
<evidence type="ECO:0000313" key="2">
    <source>
        <dbReference type="Proteomes" id="UP001172159"/>
    </source>
</evidence>
<organism evidence="1 2">
    <name type="scientific">Apiosordaria backusii</name>
    <dbReference type="NCBI Taxonomy" id="314023"/>
    <lineage>
        <taxon>Eukaryota</taxon>
        <taxon>Fungi</taxon>
        <taxon>Dikarya</taxon>
        <taxon>Ascomycota</taxon>
        <taxon>Pezizomycotina</taxon>
        <taxon>Sordariomycetes</taxon>
        <taxon>Sordariomycetidae</taxon>
        <taxon>Sordariales</taxon>
        <taxon>Lasiosphaeriaceae</taxon>
        <taxon>Apiosordaria</taxon>
    </lineage>
</organism>
<feature type="non-terminal residue" evidence="1">
    <location>
        <position position="1"/>
    </location>
</feature>
<proteinExistence type="predicted"/>
<feature type="non-terminal residue" evidence="1">
    <location>
        <position position="72"/>
    </location>
</feature>
<reference evidence="1" key="1">
    <citation type="submission" date="2023-06" db="EMBL/GenBank/DDBJ databases">
        <title>Genome-scale phylogeny and comparative genomics of the fungal order Sordariales.</title>
        <authorList>
            <consortium name="Lawrence Berkeley National Laboratory"/>
            <person name="Hensen N."/>
            <person name="Bonometti L."/>
            <person name="Westerberg I."/>
            <person name="Brannstrom I.O."/>
            <person name="Guillou S."/>
            <person name="Cros-Aarteil S."/>
            <person name="Calhoun S."/>
            <person name="Haridas S."/>
            <person name="Kuo A."/>
            <person name="Mondo S."/>
            <person name="Pangilinan J."/>
            <person name="Riley R."/>
            <person name="Labutti K."/>
            <person name="Andreopoulos B."/>
            <person name="Lipzen A."/>
            <person name="Chen C."/>
            <person name="Yanf M."/>
            <person name="Daum C."/>
            <person name="Ng V."/>
            <person name="Clum A."/>
            <person name="Steindorff A."/>
            <person name="Ohm R."/>
            <person name="Martin F."/>
            <person name="Silar P."/>
            <person name="Natvig D."/>
            <person name="Lalanne C."/>
            <person name="Gautier V."/>
            <person name="Ament-Velasquez S.L."/>
            <person name="Kruys A."/>
            <person name="Hutchinson M.I."/>
            <person name="Powell A.J."/>
            <person name="Barry K."/>
            <person name="Miller A.N."/>
            <person name="Grigoriev I.V."/>
            <person name="Debuchy R."/>
            <person name="Gladieux P."/>
            <person name="Thoren M.H."/>
            <person name="Johannesson H."/>
        </authorList>
    </citation>
    <scope>NUCLEOTIDE SEQUENCE</scope>
    <source>
        <strain evidence="1">CBS 540.89</strain>
    </source>
</reference>
<dbReference type="AlphaFoldDB" id="A0AA40ASS1"/>
<dbReference type="GO" id="GO:0009116">
    <property type="term" value="P:nucleoside metabolic process"/>
    <property type="evidence" value="ECO:0007669"/>
    <property type="project" value="InterPro"/>
</dbReference>
<protein>
    <submittedName>
        <fullName evidence="1">Uncharacterized protein</fullName>
    </submittedName>
</protein>
<gene>
    <name evidence="1" type="ORF">B0T21DRAFT_273095</name>
</gene>
<dbReference type="InterPro" id="IPR035994">
    <property type="entry name" value="Nucleoside_phosphorylase_sf"/>
</dbReference>
<dbReference type="Proteomes" id="UP001172159">
    <property type="component" value="Unassembled WGS sequence"/>
</dbReference>
<accession>A0AA40ASS1</accession>
<evidence type="ECO:0000313" key="1">
    <source>
        <dbReference type="EMBL" id="KAK0721318.1"/>
    </source>
</evidence>
<dbReference type="PANTHER" id="PTHR46082">
    <property type="entry name" value="ATP/GTP-BINDING PROTEIN-RELATED"/>
    <property type="match status" value="1"/>
</dbReference>
<keyword evidence="2" id="KW-1185">Reference proteome</keyword>
<dbReference type="GO" id="GO:0003824">
    <property type="term" value="F:catalytic activity"/>
    <property type="evidence" value="ECO:0007669"/>
    <property type="project" value="InterPro"/>
</dbReference>